<name>A0ABN0QL81_MYCUL</name>
<evidence type="ECO:0000313" key="3">
    <source>
        <dbReference type="Proteomes" id="UP000020681"/>
    </source>
</evidence>
<evidence type="ECO:0000313" key="2">
    <source>
        <dbReference type="EMBL" id="EUA85363.1"/>
    </source>
</evidence>
<feature type="compositionally biased region" description="Basic and acidic residues" evidence="1">
    <location>
        <begin position="60"/>
        <end position="70"/>
    </location>
</feature>
<gene>
    <name evidence="2" type="ORF">I551_8180</name>
</gene>
<feature type="non-terminal residue" evidence="2">
    <location>
        <position position="167"/>
    </location>
</feature>
<dbReference type="EMBL" id="JAOL01000194">
    <property type="protein sequence ID" value="EUA85363.1"/>
    <property type="molecule type" value="Genomic_DNA"/>
</dbReference>
<proteinExistence type="predicted"/>
<organism evidence="2 3">
    <name type="scientific">Mycobacterium ulcerans str. Harvey</name>
    <dbReference type="NCBI Taxonomy" id="1299332"/>
    <lineage>
        <taxon>Bacteria</taxon>
        <taxon>Bacillati</taxon>
        <taxon>Actinomycetota</taxon>
        <taxon>Actinomycetes</taxon>
        <taxon>Mycobacteriales</taxon>
        <taxon>Mycobacteriaceae</taxon>
        <taxon>Mycobacterium</taxon>
        <taxon>Mycobacterium ulcerans group</taxon>
    </lineage>
</organism>
<feature type="region of interest" description="Disordered" evidence="1">
    <location>
        <begin position="25"/>
        <end position="80"/>
    </location>
</feature>
<reference evidence="2 3" key="1">
    <citation type="submission" date="2014-01" db="EMBL/GenBank/DDBJ databases">
        <authorList>
            <person name="Dobos K."/>
            <person name="Lenaerts A."/>
            <person name="Ordway D."/>
            <person name="DeGroote M.A."/>
            <person name="Parker T."/>
            <person name="Sizemore C."/>
            <person name="Tallon L.J."/>
            <person name="Sadzewicz L.K."/>
            <person name="Sengamalay N."/>
            <person name="Fraser C.M."/>
            <person name="Hine E."/>
            <person name="Shefchek K.A."/>
            <person name="Das S.P."/>
            <person name="Tettelin H."/>
        </authorList>
    </citation>
    <scope>NUCLEOTIDE SEQUENCE [LARGE SCALE GENOMIC DNA]</scope>
    <source>
        <strain evidence="2 3">Harvey</strain>
    </source>
</reference>
<feature type="region of interest" description="Disordered" evidence="1">
    <location>
        <begin position="99"/>
        <end position="120"/>
    </location>
</feature>
<feature type="compositionally biased region" description="Basic residues" evidence="1">
    <location>
        <begin position="25"/>
        <end position="36"/>
    </location>
</feature>
<evidence type="ECO:0000256" key="1">
    <source>
        <dbReference type="SAM" id="MobiDB-lite"/>
    </source>
</evidence>
<dbReference type="Proteomes" id="UP000020681">
    <property type="component" value="Unassembled WGS sequence"/>
</dbReference>
<sequence length="167" mass="18908">MTWMRQPGGIENSLHWIRDVTFRRRPSQGTYRKRRTGPSNATQHRDQSAPPQRRRQHRRSLPDHRFDRQPPPRPPQSTIPQLTSLLINNAGALGIPAAETRGSTTTATTTRASRTPAPQATQARFSEMWAITKRVSRTPRHQYGFFNTGTNDVGVGNSANLNIGFWN</sequence>
<accession>A0ABN0QL81</accession>
<protein>
    <submittedName>
        <fullName evidence="2">Transposase family protein</fullName>
    </submittedName>
</protein>
<comment type="caution">
    <text evidence="2">The sequence shown here is derived from an EMBL/GenBank/DDBJ whole genome shotgun (WGS) entry which is preliminary data.</text>
</comment>
<keyword evidence="3" id="KW-1185">Reference proteome</keyword>